<dbReference type="GO" id="GO:0003677">
    <property type="term" value="F:DNA binding"/>
    <property type="evidence" value="ECO:0007669"/>
    <property type="project" value="UniProtKB-KW"/>
</dbReference>
<proteinExistence type="predicted"/>
<dbReference type="OMA" id="TTAHICE"/>
<dbReference type="InterPro" id="IPR038441">
    <property type="entry name" value="THAP_Znf_sf"/>
</dbReference>
<feature type="domain" description="THAP-type" evidence="6">
    <location>
        <begin position="27"/>
        <end position="93"/>
    </location>
</feature>
<keyword evidence="5" id="KW-0732">Signal</keyword>
<dbReference type="GO" id="GO:0008270">
    <property type="term" value="F:zinc ion binding"/>
    <property type="evidence" value="ECO:0007669"/>
    <property type="project" value="UniProtKB-KW"/>
</dbReference>
<name>A0A1S3D034_DIACI</name>
<dbReference type="SUPFAM" id="SSF57716">
    <property type="entry name" value="Glucocorticoid receptor-like (DNA-binding domain)"/>
    <property type="match status" value="1"/>
</dbReference>
<accession>A0A1S3D034</accession>
<evidence type="ECO:0000313" key="7">
    <source>
        <dbReference type="Proteomes" id="UP000079169"/>
    </source>
</evidence>
<dbReference type="PaxDb" id="121845-A0A1S3D034"/>
<feature type="signal peptide" evidence="5">
    <location>
        <begin position="1"/>
        <end position="21"/>
    </location>
</feature>
<keyword evidence="2" id="KW-0863">Zinc-finger</keyword>
<organism evidence="7 8">
    <name type="scientific">Diaphorina citri</name>
    <name type="common">Asian citrus psyllid</name>
    <dbReference type="NCBI Taxonomy" id="121845"/>
    <lineage>
        <taxon>Eukaryota</taxon>
        <taxon>Metazoa</taxon>
        <taxon>Ecdysozoa</taxon>
        <taxon>Arthropoda</taxon>
        <taxon>Hexapoda</taxon>
        <taxon>Insecta</taxon>
        <taxon>Pterygota</taxon>
        <taxon>Neoptera</taxon>
        <taxon>Paraneoptera</taxon>
        <taxon>Hemiptera</taxon>
        <taxon>Sternorrhyncha</taxon>
        <taxon>Psylloidea</taxon>
        <taxon>Psyllidae</taxon>
        <taxon>Diaphorininae</taxon>
        <taxon>Diaphorina</taxon>
    </lineage>
</organism>
<evidence type="ECO:0000313" key="8">
    <source>
        <dbReference type="RefSeq" id="XP_008471265.1"/>
    </source>
</evidence>
<dbReference type="Pfam" id="PF05485">
    <property type="entry name" value="THAP"/>
    <property type="match status" value="1"/>
</dbReference>
<keyword evidence="4" id="KW-0238">DNA-binding</keyword>
<keyword evidence="7" id="KW-1185">Reference proteome</keyword>
<gene>
    <name evidence="8" type="primary">LOC103508493</name>
</gene>
<keyword evidence="3" id="KW-0862">Zinc</keyword>
<evidence type="ECO:0000256" key="3">
    <source>
        <dbReference type="ARBA" id="ARBA00022833"/>
    </source>
</evidence>
<evidence type="ECO:0000256" key="2">
    <source>
        <dbReference type="ARBA" id="ARBA00022771"/>
    </source>
</evidence>
<dbReference type="Proteomes" id="UP000079169">
    <property type="component" value="Unplaced"/>
</dbReference>
<evidence type="ECO:0000256" key="5">
    <source>
        <dbReference type="SAM" id="SignalP"/>
    </source>
</evidence>
<feature type="chain" id="PRO_5010376814" evidence="5">
    <location>
        <begin position="22"/>
        <end position="105"/>
    </location>
</feature>
<evidence type="ECO:0000256" key="4">
    <source>
        <dbReference type="ARBA" id="ARBA00023125"/>
    </source>
</evidence>
<dbReference type="AlphaFoldDB" id="A0A1S3D034"/>
<dbReference type="RefSeq" id="XP_008471265.1">
    <property type="nucleotide sequence ID" value="XM_008473043.3"/>
</dbReference>
<evidence type="ECO:0000259" key="6">
    <source>
        <dbReference type="Pfam" id="PF05485"/>
    </source>
</evidence>
<dbReference type="GeneID" id="103508493"/>
<evidence type="ECO:0000256" key="1">
    <source>
        <dbReference type="ARBA" id="ARBA00022723"/>
    </source>
</evidence>
<reference evidence="8" key="1">
    <citation type="submission" date="2025-08" db="UniProtKB">
        <authorList>
            <consortium name="RefSeq"/>
        </authorList>
    </citation>
    <scope>IDENTIFICATION</scope>
</reference>
<protein>
    <submittedName>
        <fullName evidence="8">Uncharacterized protein LOC103508493</fullName>
    </submittedName>
</protein>
<dbReference type="KEGG" id="dci:103508493"/>
<dbReference type="Gene3D" id="6.20.210.20">
    <property type="entry name" value="THAP domain"/>
    <property type="match status" value="1"/>
</dbReference>
<keyword evidence="1" id="KW-0479">Metal-binding</keyword>
<dbReference type="InterPro" id="IPR006612">
    <property type="entry name" value="THAP_Znf"/>
</dbReference>
<sequence>MSGSYKYFVLYLNVLVPTTVATPDELFIHVPKDVKWRKLWITAMRRADPLSNKTTAFVCEDHFNLEQDMENYVKFQIMKEGPIRLRPGVIPHKFIFQKSQTTAHI</sequence>